<evidence type="ECO:0000313" key="4">
    <source>
        <dbReference type="EMBL" id="GHA43408.1"/>
    </source>
</evidence>
<accession>A0ABQ3CZ42</accession>
<dbReference type="EMBL" id="BMZF01000001">
    <property type="protein sequence ID" value="GHA43408.1"/>
    <property type="molecule type" value="Genomic_DNA"/>
</dbReference>
<keyword evidence="1" id="KW-0472">Membrane</keyword>
<evidence type="ECO:0000313" key="5">
    <source>
        <dbReference type="Proteomes" id="UP000634455"/>
    </source>
</evidence>
<feature type="transmembrane region" description="Helical" evidence="1">
    <location>
        <begin position="188"/>
        <end position="207"/>
    </location>
</feature>
<name>A0ABQ3CZ42_9RHOB</name>
<reference evidence="5" key="1">
    <citation type="journal article" date="2019" name="Int. J. Syst. Evol. Microbiol.">
        <title>The Global Catalogue of Microorganisms (GCM) 10K type strain sequencing project: providing services to taxonomists for standard genome sequencing and annotation.</title>
        <authorList>
            <consortium name="The Broad Institute Genomics Platform"/>
            <consortium name="The Broad Institute Genome Sequencing Center for Infectious Disease"/>
            <person name="Wu L."/>
            <person name="Ma J."/>
        </authorList>
    </citation>
    <scope>NUCLEOTIDE SEQUENCE [LARGE SCALE GENOMIC DNA]</scope>
    <source>
        <strain evidence="5">KCTC 32465</strain>
    </source>
</reference>
<dbReference type="Proteomes" id="UP000634455">
    <property type="component" value="Unassembled WGS sequence"/>
</dbReference>
<feature type="domain" description="Ice-binding protein C-terminal" evidence="3">
    <location>
        <begin position="187"/>
        <end position="212"/>
    </location>
</feature>
<protein>
    <recommendedName>
        <fullName evidence="3">Ice-binding protein C-terminal domain-containing protein</fullName>
    </recommendedName>
</protein>
<feature type="signal peptide" evidence="2">
    <location>
        <begin position="1"/>
        <end position="24"/>
    </location>
</feature>
<keyword evidence="5" id="KW-1185">Reference proteome</keyword>
<comment type="caution">
    <text evidence="4">The sequence shown here is derived from an EMBL/GenBank/DDBJ whole genome shotgun (WGS) entry which is preliminary data.</text>
</comment>
<organism evidence="4 5">
    <name type="scientific">Paramylibacter ulvae</name>
    <dbReference type="NCBI Taxonomy" id="1651968"/>
    <lineage>
        <taxon>Bacteria</taxon>
        <taxon>Pseudomonadati</taxon>
        <taxon>Pseudomonadota</taxon>
        <taxon>Alphaproteobacteria</taxon>
        <taxon>Rhodobacterales</taxon>
        <taxon>Paracoccaceae</taxon>
        <taxon>Paramylibacter</taxon>
    </lineage>
</organism>
<dbReference type="InterPro" id="IPR013424">
    <property type="entry name" value="Ice-binding_C"/>
</dbReference>
<dbReference type="NCBIfam" id="TIGR03370">
    <property type="entry name" value="VPLPA-CTERM"/>
    <property type="match status" value="1"/>
</dbReference>
<gene>
    <name evidence="4" type="ORF">GCM10008927_05090</name>
</gene>
<keyword evidence="1" id="KW-0812">Transmembrane</keyword>
<evidence type="ECO:0000256" key="2">
    <source>
        <dbReference type="SAM" id="SignalP"/>
    </source>
</evidence>
<proteinExistence type="predicted"/>
<sequence>MFMQKIYGALCAATFIGAPISALGATIDFEGTNFGRNYSQDGFNVTTNFTTGYFGDLHVDQFTGPFGSSYTITRDDGGAFDVMSLDIGALGFGVDIETHHQNGGFESMPYVWDNVLFQGYDSTGLVATTVAGSEVDTLGFVMGSDFASLESFVISGIYTPPTLGANQSVNLTAGDTHFTIDNIEIAPVPLPASIVLLLSALGALGLFGRKRKGGQALA</sequence>
<dbReference type="InterPro" id="IPR022472">
    <property type="entry name" value="VPLPA-CTERM"/>
</dbReference>
<evidence type="ECO:0000259" key="3">
    <source>
        <dbReference type="Pfam" id="PF07589"/>
    </source>
</evidence>
<evidence type="ECO:0000256" key="1">
    <source>
        <dbReference type="SAM" id="Phobius"/>
    </source>
</evidence>
<keyword evidence="1" id="KW-1133">Transmembrane helix</keyword>
<dbReference type="Pfam" id="PF07589">
    <property type="entry name" value="PEP-CTERM"/>
    <property type="match status" value="1"/>
</dbReference>
<keyword evidence="2" id="KW-0732">Signal</keyword>
<dbReference type="RefSeq" id="WP_189638993.1">
    <property type="nucleotide sequence ID" value="NZ_BMZF01000001.1"/>
</dbReference>
<feature type="chain" id="PRO_5047478879" description="Ice-binding protein C-terminal domain-containing protein" evidence="2">
    <location>
        <begin position="25"/>
        <end position="218"/>
    </location>
</feature>